<evidence type="ECO:0000256" key="1">
    <source>
        <dbReference type="SAM" id="Phobius"/>
    </source>
</evidence>
<keyword evidence="1" id="KW-0812">Transmembrane</keyword>
<reference evidence="3 4" key="1">
    <citation type="submission" date="2018-02" db="EMBL/GenBank/DDBJ databases">
        <title>Genomic Encyclopedia of Archaeal and Bacterial Type Strains, Phase II (KMG-II): from individual species to whole genera.</title>
        <authorList>
            <person name="Goeker M."/>
        </authorList>
    </citation>
    <scope>NUCLEOTIDE SEQUENCE [LARGE SCALE GENOMIC DNA]</scope>
    <source>
        <strain evidence="3 4">DSM 18921</strain>
    </source>
</reference>
<dbReference type="InterPro" id="IPR009936">
    <property type="entry name" value="DUF1468"/>
</dbReference>
<proteinExistence type="predicted"/>
<dbReference type="Pfam" id="PF07331">
    <property type="entry name" value="TctB"/>
    <property type="match status" value="1"/>
</dbReference>
<dbReference type="RefSeq" id="WP_245885042.1">
    <property type="nucleotide sequence ID" value="NZ_PVEP01000004.1"/>
</dbReference>
<sequence>MTRSDRIFGLVIILVALAMIVGATGFQEPFFASGPVGPKVFPMTIAGLMIICGLSMLARPDAEPEWPGAAALGRIAAAVVVMVAYAYMLKPLGFLLPTAITAGVIAFLIRPDALRATVAGIGLSAGLYLIFKYALGLGLVPWRWPF</sequence>
<organism evidence="3 4">
    <name type="scientific">Albidovulum denitrificans</name>
    <dbReference type="NCBI Taxonomy" id="404881"/>
    <lineage>
        <taxon>Bacteria</taxon>
        <taxon>Pseudomonadati</taxon>
        <taxon>Pseudomonadota</taxon>
        <taxon>Alphaproteobacteria</taxon>
        <taxon>Rhodobacterales</taxon>
        <taxon>Paracoccaceae</taxon>
        <taxon>Albidovulum</taxon>
    </lineage>
</organism>
<dbReference type="Proteomes" id="UP000238338">
    <property type="component" value="Unassembled WGS sequence"/>
</dbReference>
<feature type="transmembrane region" description="Helical" evidence="1">
    <location>
        <begin position="7"/>
        <end position="27"/>
    </location>
</feature>
<dbReference type="EMBL" id="PVEP01000004">
    <property type="protein sequence ID" value="PQV56628.1"/>
    <property type="molecule type" value="Genomic_DNA"/>
</dbReference>
<feature type="transmembrane region" description="Helical" evidence="1">
    <location>
        <begin position="121"/>
        <end position="144"/>
    </location>
</feature>
<keyword evidence="1" id="KW-0472">Membrane</keyword>
<evidence type="ECO:0000259" key="2">
    <source>
        <dbReference type="Pfam" id="PF07331"/>
    </source>
</evidence>
<feature type="transmembrane region" description="Helical" evidence="1">
    <location>
        <begin position="69"/>
        <end position="86"/>
    </location>
</feature>
<comment type="caution">
    <text evidence="3">The sequence shown here is derived from an EMBL/GenBank/DDBJ whole genome shotgun (WGS) entry which is preliminary data.</text>
</comment>
<evidence type="ECO:0000313" key="3">
    <source>
        <dbReference type="EMBL" id="PQV56628.1"/>
    </source>
</evidence>
<dbReference type="AlphaFoldDB" id="A0A2S8S7B4"/>
<keyword evidence="4" id="KW-1185">Reference proteome</keyword>
<feature type="transmembrane region" description="Helical" evidence="1">
    <location>
        <begin position="39"/>
        <end position="57"/>
    </location>
</feature>
<keyword evidence="1" id="KW-1133">Transmembrane helix</keyword>
<feature type="domain" description="DUF1468" evidence="2">
    <location>
        <begin position="7"/>
        <end position="138"/>
    </location>
</feature>
<name>A0A2S8S7B4_9RHOB</name>
<feature type="transmembrane region" description="Helical" evidence="1">
    <location>
        <begin position="92"/>
        <end position="109"/>
    </location>
</feature>
<protein>
    <submittedName>
        <fullName evidence="3">Putative tricarboxylic transport membrane protein</fullName>
    </submittedName>
</protein>
<evidence type="ECO:0000313" key="4">
    <source>
        <dbReference type="Proteomes" id="UP000238338"/>
    </source>
</evidence>
<accession>A0A2S8S7B4</accession>
<gene>
    <name evidence="3" type="ORF">LX70_02201</name>
</gene>